<reference evidence="4 5" key="3">
    <citation type="journal article" date="2017" name="G3 (Bethesda)">
        <title>Comparative analysis highlights variable genome content of wheat rusts and divergence of the mating loci.</title>
        <authorList>
            <person name="Cuomo C.A."/>
            <person name="Bakkeren G."/>
            <person name="Khalil H.B."/>
            <person name="Panwar V."/>
            <person name="Joly D."/>
            <person name="Linning R."/>
            <person name="Sakthikumar S."/>
            <person name="Song X."/>
            <person name="Adiconis X."/>
            <person name="Fan L."/>
            <person name="Goldberg J.M."/>
            <person name="Levin J.Z."/>
            <person name="Young S."/>
            <person name="Zeng Q."/>
            <person name="Anikster Y."/>
            <person name="Bruce M."/>
            <person name="Wang M."/>
            <person name="Yin C."/>
            <person name="McCallum B."/>
            <person name="Szabo L.J."/>
            <person name="Hulbert S."/>
            <person name="Chen X."/>
            <person name="Fellers J.P."/>
        </authorList>
    </citation>
    <scope>NUCLEOTIDE SEQUENCE</scope>
    <source>
        <strain evidence="4">isolate 1-1 / race 1 (BBBD)</strain>
        <strain evidence="5">Isolate 1-1 / race 1 (BBBD)</strain>
    </source>
</reference>
<dbReference type="EMBL" id="ADAS02000063">
    <property type="protein sequence ID" value="OAV92464.1"/>
    <property type="molecule type" value="Genomic_DNA"/>
</dbReference>
<dbReference type="EnsemblFungi" id="PTTG_27615-t43_1">
    <property type="protein sequence ID" value="PTTG_27615-t43_1-p1"/>
    <property type="gene ID" value="PTTG_27615"/>
</dbReference>
<dbReference type="Proteomes" id="UP000005240">
    <property type="component" value="Unassembled WGS sequence"/>
</dbReference>
<dbReference type="OrthoDB" id="2507324at2759"/>
<name>A0A180GIV9_PUCT1</name>
<sequence>MLATYVMTFVICLFQLDVGAAASSFTASPAQAIQQKRDTVAIAVLSFNGNEEEGAPGDSSMEKTRELVLSNTPSEHRRSRRDAKTAKGKNATTPFPAPQSKRDLPPQLAALFAPQNQNTTKAPLNKRDLPPQLAALF</sequence>
<keyword evidence="5" id="KW-1185">Reference proteome</keyword>
<protein>
    <submittedName>
        <fullName evidence="3 4">Uncharacterized protein</fullName>
    </submittedName>
</protein>
<dbReference type="AlphaFoldDB" id="A0A180GIV9"/>
<organism evidence="3">
    <name type="scientific">Puccinia triticina (isolate 1-1 / race 1 (BBBD))</name>
    <name type="common">Brown leaf rust fungus</name>
    <dbReference type="NCBI Taxonomy" id="630390"/>
    <lineage>
        <taxon>Eukaryota</taxon>
        <taxon>Fungi</taxon>
        <taxon>Dikarya</taxon>
        <taxon>Basidiomycota</taxon>
        <taxon>Pucciniomycotina</taxon>
        <taxon>Pucciniomycetes</taxon>
        <taxon>Pucciniales</taxon>
        <taxon>Pucciniaceae</taxon>
        <taxon>Puccinia</taxon>
    </lineage>
</organism>
<feature type="region of interest" description="Disordered" evidence="1">
    <location>
        <begin position="49"/>
        <end position="137"/>
    </location>
</feature>
<dbReference type="VEuPathDB" id="FungiDB:PTTG_27615"/>
<evidence type="ECO:0000313" key="3">
    <source>
        <dbReference type="EMBL" id="OAV92464.1"/>
    </source>
</evidence>
<feature type="chain" id="PRO_5008109950" evidence="2">
    <location>
        <begin position="23"/>
        <end position="137"/>
    </location>
</feature>
<gene>
    <name evidence="3" type="ORF">PTTG_27615</name>
</gene>
<evidence type="ECO:0000256" key="2">
    <source>
        <dbReference type="SAM" id="SignalP"/>
    </source>
</evidence>
<dbReference type="STRING" id="630390.A0A180GIV9"/>
<feature type="signal peptide" evidence="2">
    <location>
        <begin position="1"/>
        <end position="22"/>
    </location>
</feature>
<reference evidence="3" key="1">
    <citation type="submission" date="2009-11" db="EMBL/GenBank/DDBJ databases">
        <authorList>
            <consortium name="The Broad Institute Genome Sequencing Platform"/>
            <person name="Ward D."/>
            <person name="Feldgarden M."/>
            <person name="Earl A."/>
            <person name="Young S.K."/>
            <person name="Zeng Q."/>
            <person name="Koehrsen M."/>
            <person name="Alvarado L."/>
            <person name="Berlin A."/>
            <person name="Bochicchio J."/>
            <person name="Borenstein D."/>
            <person name="Chapman S.B."/>
            <person name="Chen Z."/>
            <person name="Engels R."/>
            <person name="Freedman E."/>
            <person name="Gellesch M."/>
            <person name="Goldberg J."/>
            <person name="Griggs A."/>
            <person name="Gujja S."/>
            <person name="Heilman E."/>
            <person name="Heiman D."/>
            <person name="Hepburn T."/>
            <person name="Howarth C."/>
            <person name="Jen D."/>
            <person name="Larson L."/>
            <person name="Lewis B."/>
            <person name="Mehta T."/>
            <person name="Park D."/>
            <person name="Pearson M."/>
            <person name="Roberts A."/>
            <person name="Saif S."/>
            <person name="Shea T."/>
            <person name="Shenoy N."/>
            <person name="Sisk P."/>
            <person name="Stolte C."/>
            <person name="Sykes S."/>
            <person name="Thomson T."/>
            <person name="Walk T."/>
            <person name="White J."/>
            <person name="Yandava C."/>
            <person name="Izard J."/>
            <person name="Baranova O.V."/>
            <person name="Blanton J.M."/>
            <person name="Tanner A.C."/>
            <person name="Dewhirst F.E."/>
            <person name="Haas B."/>
            <person name="Nusbaum C."/>
            <person name="Birren B."/>
        </authorList>
    </citation>
    <scope>NUCLEOTIDE SEQUENCE [LARGE SCALE GENOMIC DNA]</scope>
    <source>
        <strain evidence="3">1-1 BBBD Race 1</strain>
    </source>
</reference>
<reference evidence="3" key="2">
    <citation type="submission" date="2016-05" db="EMBL/GenBank/DDBJ databases">
        <title>Comparative analysis highlights variable genome content of wheat rusts and divergence of the mating loci.</title>
        <authorList>
            <person name="Cuomo C.A."/>
            <person name="Bakkeren G."/>
            <person name="Szabo L."/>
            <person name="Khalil H."/>
            <person name="Joly D."/>
            <person name="Goldberg J."/>
            <person name="Young S."/>
            <person name="Zeng Q."/>
            <person name="Fellers J."/>
        </authorList>
    </citation>
    <scope>NUCLEOTIDE SEQUENCE [LARGE SCALE GENOMIC DNA]</scope>
    <source>
        <strain evidence="3">1-1 BBBD Race 1</strain>
    </source>
</reference>
<evidence type="ECO:0000313" key="5">
    <source>
        <dbReference type="Proteomes" id="UP000005240"/>
    </source>
</evidence>
<evidence type="ECO:0000256" key="1">
    <source>
        <dbReference type="SAM" id="MobiDB-lite"/>
    </source>
</evidence>
<feature type="non-terminal residue" evidence="3">
    <location>
        <position position="137"/>
    </location>
</feature>
<keyword evidence="2" id="KW-0732">Signal</keyword>
<evidence type="ECO:0000313" key="4">
    <source>
        <dbReference type="EnsemblFungi" id="PTTG_27615-t43_1-p1"/>
    </source>
</evidence>
<accession>A0A180GIV9</accession>
<reference evidence="4" key="4">
    <citation type="submission" date="2025-05" db="UniProtKB">
        <authorList>
            <consortium name="EnsemblFungi"/>
        </authorList>
    </citation>
    <scope>IDENTIFICATION</scope>
    <source>
        <strain evidence="4">isolate 1-1 / race 1 (BBBD)</strain>
    </source>
</reference>
<proteinExistence type="predicted"/>